<dbReference type="EMBL" id="LC066376">
    <property type="protein sequence ID" value="BAT27811.1"/>
    <property type="molecule type" value="Genomic_DNA"/>
</dbReference>
<dbReference type="Gene3D" id="3.40.50.300">
    <property type="entry name" value="P-loop containing nucleotide triphosphate hydrolases"/>
    <property type="match status" value="2"/>
</dbReference>
<keyword evidence="2" id="KW-0067">ATP-binding</keyword>
<dbReference type="PANTHER" id="PTHR32182">
    <property type="entry name" value="DNA REPLICATION AND REPAIR PROTEIN RECF"/>
    <property type="match status" value="1"/>
</dbReference>
<protein>
    <submittedName>
        <fullName evidence="2">Putative ATP-binding protein involved in virulence</fullName>
    </submittedName>
</protein>
<dbReference type="SUPFAM" id="SSF52540">
    <property type="entry name" value="P-loop containing nucleoside triphosphate hydrolases"/>
    <property type="match status" value="1"/>
</dbReference>
<dbReference type="AlphaFoldDB" id="A0A0P0Z1B2"/>
<dbReference type="GO" id="GO:0006302">
    <property type="term" value="P:double-strand break repair"/>
    <property type="evidence" value="ECO:0007669"/>
    <property type="project" value="TreeGrafter"/>
</dbReference>
<evidence type="ECO:0000313" key="2">
    <source>
        <dbReference type="EMBL" id="BAT27811.1"/>
    </source>
</evidence>
<dbReference type="PANTHER" id="PTHR32182:SF23">
    <property type="entry name" value="ATP BINDING PROTEIN"/>
    <property type="match status" value="1"/>
</dbReference>
<dbReference type="OrthoDB" id="9816534at2"/>
<reference evidence="2" key="1">
    <citation type="journal article" date="2015" name="Proc. Natl. Acad. Sci. U.S.A.">
        <title>Bacterial clade with the ribosomal RNA operon on a small plasmid rather than the chromosome.</title>
        <authorList>
            <person name="Anda M."/>
            <person name="Ohtsubo Y."/>
            <person name="Okubo T."/>
            <person name="Sugawara M."/>
            <person name="Nagata Y."/>
            <person name="Tsuda M."/>
            <person name="Minamisawa K."/>
            <person name="Mitsui H."/>
        </authorList>
    </citation>
    <scope>NUCLEOTIDE SEQUENCE</scope>
    <source>
        <strain evidence="2">JCM 14755</strain>
    </source>
</reference>
<keyword evidence="2" id="KW-0547">Nucleotide-binding</keyword>
<dbReference type="InterPro" id="IPR003959">
    <property type="entry name" value="ATPase_AAA_core"/>
</dbReference>
<dbReference type="GO" id="GO:0005524">
    <property type="term" value="F:ATP binding"/>
    <property type="evidence" value="ECO:0007669"/>
    <property type="project" value="UniProtKB-KW"/>
</dbReference>
<evidence type="ECO:0000259" key="1">
    <source>
        <dbReference type="Pfam" id="PF13304"/>
    </source>
</evidence>
<feature type="domain" description="ATPase AAA-type core" evidence="1">
    <location>
        <begin position="25"/>
        <end position="344"/>
    </location>
</feature>
<dbReference type="InterPro" id="IPR027417">
    <property type="entry name" value="P-loop_NTPase"/>
</dbReference>
<dbReference type="RefSeq" id="WP_062228588.1">
    <property type="nucleotide sequence ID" value="NZ_BBWR01000013.1"/>
</dbReference>
<organism evidence="2">
    <name type="scientific">Aureimonas frigidaquae</name>
    <dbReference type="NCBI Taxonomy" id="424757"/>
    <lineage>
        <taxon>Bacteria</taxon>
        <taxon>Pseudomonadati</taxon>
        <taxon>Pseudomonadota</taxon>
        <taxon>Alphaproteobacteria</taxon>
        <taxon>Hyphomicrobiales</taxon>
        <taxon>Aurantimonadaceae</taxon>
        <taxon>Aureimonas</taxon>
    </lineage>
</organism>
<proteinExistence type="predicted"/>
<dbReference type="GO" id="GO:0016887">
    <property type="term" value="F:ATP hydrolysis activity"/>
    <property type="evidence" value="ECO:0007669"/>
    <property type="project" value="InterPro"/>
</dbReference>
<sequence>MKLTGLALFNLRSFEFAEFKFNPQFNLIAGINGAGKSTVLDAIRTCASHILPALRKGPSRPFGFTVDDIHDDSPIADATLHFTIDNEPCRFSLREWREPRAFDNAENLEKLRREILESERLGDRPRNLIRDLTETLDTPSPTVFYPPEQQLQRLAALSVSAPLVIYFSTARTQLSGRKESSSAAAQGSGAAYVRALGVRDLSVVQLADWLRAQQALAVERDVSRRLVAVVEEAVRRFLPGFANLRPSKVGPSQLLIDHEGTTLHLRQLSDGERSVLVLMLDIAKRLTQANPRLTDPLPEAEAVILIDEIDLHLHPEWQRKIVGDLMRTFPNCQFIATTHSPQVIGEVPHEQIQMIDGDNVFVPPHSFGVDSSRVLEELMGTKPRNAGVDDKLATIAKLIGEEKKAEARNVIDALAKEIGESDPEIIRARLLLDFLDEGSE</sequence>
<accession>A0A0P0Z1B2</accession>
<dbReference type="Pfam" id="PF13304">
    <property type="entry name" value="AAA_21"/>
    <property type="match status" value="1"/>
</dbReference>
<name>A0A0P0Z1B2_9HYPH</name>
<dbReference type="GO" id="GO:0000731">
    <property type="term" value="P:DNA synthesis involved in DNA repair"/>
    <property type="evidence" value="ECO:0007669"/>
    <property type="project" value="TreeGrafter"/>
</dbReference>